<evidence type="ECO:0000259" key="7">
    <source>
        <dbReference type="Pfam" id="PF02823"/>
    </source>
</evidence>
<dbReference type="KEGG" id="bacg:D2962_15285"/>
<evidence type="ECO:0000256" key="3">
    <source>
        <dbReference type="ARBA" id="ARBA00022448"/>
    </source>
</evidence>
<evidence type="ECO:0000313" key="9">
    <source>
        <dbReference type="Proteomes" id="UP000280960"/>
    </source>
</evidence>
<dbReference type="EMBL" id="CP033169">
    <property type="protein sequence ID" value="AYO31782.1"/>
    <property type="molecule type" value="Genomic_DNA"/>
</dbReference>
<accession>A0A3G2R8H2</accession>
<comment type="similarity">
    <text evidence="2">Belongs to the ATPase epsilon chain family.</text>
</comment>
<keyword evidence="3" id="KW-0813">Transport</keyword>
<evidence type="ECO:0000256" key="5">
    <source>
        <dbReference type="ARBA" id="ARBA00023136"/>
    </source>
</evidence>
<reference evidence="8 9" key="1">
    <citation type="submission" date="2018-10" db="EMBL/GenBank/DDBJ databases">
        <authorList>
            <person name="Zhang X."/>
        </authorList>
    </citation>
    <scope>NUCLEOTIDE SEQUENCE [LARGE SCALE GENOMIC DNA]</scope>
    <source>
        <strain evidence="8 9">SK-G1</strain>
    </source>
</reference>
<organism evidence="8 9">
    <name type="scientific">Biomaibacter acetigenes</name>
    <dbReference type="NCBI Taxonomy" id="2316383"/>
    <lineage>
        <taxon>Bacteria</taxon>
        <taxon>Bacillati</taxon>
        <taxon>Bacillota</taxon>
        <taxon>Clostridia</taxon>
        <taxon>Thermosediminibacterales</taxon>
        <taxon>Tepidanaerobacteraceae</taxon>
        <taxon>Biomaibacter</taxon>
    </lineage>
</organism>
<dbReference type="InterPro" id="IPR020546">
    <property type="entry name" value="ATP_synth_F1_dsu/esu_N"/>
</dbReference>
<dbReference type="InterPro" id="IPR001469">
    <property type="entry name" value="ATP_synth_F1_dsu/esu"/>
</dbReference>
<sequence>MKPLKRRKRSGGEKSMPFEIGLYSPQKKLVKKVNMVVLPGVEGNLGILTGHVPLITAVKPGKIKVVGENFEEYYNIGFGLMEVLPGRTVVITDNFSEEKGQNGA</sequence>
<keyword evidence="9" id="KW-1185">Reference proteome</keyword>
<dbReference type="GO" id="GO:0046933">
    <property type="term" value="F:proton-transporting ATP synthase activity, rotational mechanism"/>
    <property type="evidence" value="ECO:0007669"/>
    <property type="project" value="InterPro"/>
</dbReference>
<keyword evidence="5" id="KW-0472">Membrane</keyword>
<gene>
    <name evidence="8" type="ORF">D2962_15285</name>
</gene>
<keyword evidence="6" id="KW-0066">ATP synthesis</keyword>
<dbReference type="Pfam" id="PF02823">
    <property type="entry name" value="ATP-synt_DE_N"/>
    <property type="match status" value="1"/>
</dbReference>
<dbReference type="SUPFAM" id="SSF51344">
    <property type="entry name" value="Epsilon subunit of F1F0-ATP synthase N-terminal domain"/>
    <property type="match status" value="1"/>
</dbReference>
<dbReference type="AlphaFoldDB" id="A0A3G2R8H2"/>
<evidence type="ECO:0000256" key="1">
    <source>
        <dbReference type="ARBA" id="ARBA00004184"/>
    </source>
</evidence>
<evidence type="ECO:0000256" key="4">
    <source>
        <dbReference type="ARBA" id="ARBA00023065"/>
    </source>
</evidence>
<dbReference type="Gene3D" id="2.60.15.10">
    <property type="entry name" value="F0F1 ATP synthase delta/epsilon subunit, N-terminal"/>
    <property type="match status" value="1"/>
</dbReference>
<proteinExistence type="inferred from homology"/>
<comment type="subcellular location">
    <subcellularLocation>
        <location evidence="1">Endomembrane system</location>
        <topology evidence="1">Peripheral membrane protein</topology>
    </subcellularLocation>
</comment>
<dbReference type="InterPro" id="IPR036771">
    <property type="entry name" value="ATPsynth_dsu/esu_N"/>
</dbReference>
<dbReference type="GO" id="GO:0045259">
    <property type="term" value="C:proton-transporting ATP synthase complex"/>
    <property type="evidence" value="ECO:0007669"/>
    <property type="project" value="UniProtKB-KW"/>
</dbReference>
<keyword evidence="4" id="KW-0406">Ion transport</keyword>
<evidence type="ECO:0000313" key="8">
    <source>
        <dbReference type="EMBL" id="AYO31782.1"/>
    </source>
</evidence>
<evidence type="ECO:0000256" key="6">
    <source>
        <dbReference type="ARBA" id="ARBA00023196"/>
    </source>
</evidence>
<protein>
    <submittedName>
        <fullName evidence="8">F0F1 ATP synthase subunit epsilon</fullName>
    </submittedName>
</protein>
<dbReference type="Proteomes" id="UP000280960">
    <property type="component" value="Chromosome"/>
</dbReference>
<dbReference type="GO" id="GO:0012505">
    <property type="term" value="C:endomembrane system"/>
    <property type="evidence" value="ECO:0007669"/>
    <property type="project" value="UniProtKB-SubCell"/>
</dbReference>
<feature type="domain" description="ATP synthase F1 complex delta/epsilon subunit N-terminal" evidence="7">
    <location>
        <begin position="22"/>
        <end position="94"/>
    </location>
</feature>
<keyword evidence="6" id="KW-0139">CF(1)</keyword>
<name>A0A3G2R8H2_9FIRM</name>
<dbReference type="CDD" id="cd12152">
    <property type="entry name" value="F1-ATPase_delta"/>
    <property type="match status" value="1"/>
</dbReference>
<evidence type="ECO:0000256" key="2">
    <source>
        <dbReference type="ARBA" id="ARBA00005712"/>
    </source>
</evidence>